<dbReference type="InterPro" id="IPR013786">
    <property type="entry name" value="AcylCoA_DH/ox_N"/>
</dbReference>
<organism evidence="2 3">
    <name type="scientific">Marinobacterium aestuariivivens</name>
    <dbReference type="NCBI Taxonomy" id="1698799"/>
    <lineage>
        <taxon>Bacteria</taxon>
        <taxon>Pseudomonadati</taxon>
        <taxon>Pseudomonadota</taxon>
        <taxon>Gammaproteobacteria</taxon>
        <taxon>Oceanospirillales</taxon>
        <taxon>Oceanospirillaceae</taxon>
        <taxon>Marinobacterium</taxon>
    </lineage>
</organism>
<sequence length="126" mass="13329">MDLTLTEEQALIQDTARRFADSELAPVAAELDRSGDHAILKRNCRQLAELGFMGLNIDSRYGGTEAGVVAFSLAVTEIARACASTAVTLSVTNMVAEVIRLWAAKSRRHSTCRDSAAATTSAAASA</sequence>
<proteinExistence type="predicted"/>
<keyword evidence="3" id="KW-1185">Reference proteome</keyword>
<dbReference type="RefSeq" id="WP_379908077.1">
    <property type="nucleotide sequence ID" value="NZ_JBHSWE010000001.1"/>
</dbReference>
<dbReference type="Proteomes" id="UP001596422">
    <property type="component" value="Unassembled WGS sequence"/>
</dbReference>
<reference evidence="3" key="1">
    <citation type="journal article" date="2019" name="Int. J. Syst. Evol. Microbiol.">
        <title>The Global Catalogue of Microorganisms (GCM) 10K type strain sequencing project: providing services to taxonomists for standard genome sequencing and annotation.</title>
        <authorList>
            <consortium name="The Broad Institute Genomics Platform"/>
            <consortium name="The Broad Institute Genome Sequencing Center for Infectious Disease"/>
            <person name="Wu L."/>
            <person name="Ma J."/>
        </authorList>
    </citation>
    <scope>NUCLEOTIDE SEQUENCE [LARGE SCALE GENOMIC DNA]</scope>
    <source>
        <strain evidence="3">NBRC 111756</strain>
    </source>
</reference>
<dbReference type="Gene3D" id="1.10.540.10">
    <property type="entry name" value="Acyl-CoA dehydrogenase/oxidase, N-terminal domain"/>
    <property type="match status" value="1"/>
</dbReference>
<dbReference type="EMBL" id="JBHSWE010000001">
    <property type="protein sequence ID" value="MFC6669521.1"/>
    <property type="molecule type" value="Genomic_DNA"/>
</dbReference>
<accession>A0ABW1ZWE7</accession>
<protein>
    <submittedName>
        <fullName evidence="2">Acyl-CoA dehydrogenase family protein</fullName>
    </submittedName>
</protein>
<dbReference type="PANTHER" id="PTHR43831:SF1">
    <property type="entry name" value="ISOBUTYRYL-COA DEHYDROGENASE, MITOCHONDRIAL"/>
    <property type="match status" value="1"/>
</dbReference>
<dbReference type="InterPro" id="IPR052547">
    <property type="entry name" value="Mito_Isobutyryl-CoADH"/>
</dbReference>
<name>A0ABW1ZWE7_9GAMM</name>
<dbReference type="InterPro" id="IPR037069">
    <property type="entry name" value="AcylCoA_DH/ox_N_sf"/>
</dbReference>
<evidence type="ECO:0000259" key="1">
    <source>
        <dbReference type="Pfam" id="PF02771"/>
    </source>
</evidence>
<dbReference type="PANTHER" id="PTHR43831">
    <property type="entry name" value="ISOBUTYRYL-COA DEHYDROGENASE"/>
    <property type="match status" value="1"/>
</dbReference>
<dbReference type="InterPro" id="IPR009100">
    <property type="entry name" value="AcylCoA_DH/oxidase_NM_dom_sf"/>
</dbReference>
<evidence type="ECO:0000313" key="2">
    <source>
        <dbReference type="EMBL" id="MFC6669521.1"/>
    </source>
</evidence>
<comment type="caution">
    <text evidence="2">The sequence shown here is derived from an EMBL/GenBank/DDBJ whole genome shotgun (WGS) entry which is preliminary data.</text>
</comment>
<dbReference type="Pfam" id="PF02771">
    <property type="entry name" value="Acyl-CoA_dh_N"/>
    <property type="match status" value="1"/>
</dbReference>
<dbReference type="SUPFAM" id="SSF56645">
    <property type="entry name" value="Acyl-CoA dehydrogenase NM domain-like"/>
    <property type="match status" value="1"/>
</dbReference>
<feature type="domain" description="Acyl-CoA dehydrogenase/oxidase N-terminal" evidence="1">
    <location>
        <begin position="6"/>
        <end position="106"/>
    </location>
</feature>
<gene>
    <name evidence="2" type="ORF">ACFQDL_04985</name>
</gene>
<evidence type="ECO:0000313" key="3">
    <source>
        <dbReference type="Proteomes" id="UP001596422"/>
    </source>
</evidence>